<organism evidence="1 2">
    <name type="scientific">Mycobacterium kyorinense</name>
    <dbReference type="NCBI Taxonomy" id="487514"/>
    <lineage>
        <taxon>Bacteria</taxon>
        <taxon>Bacillati</taxon>
        <taxon>Actinomycetota</taxon>
        <taxon>Actinomycetes</taxon>
        <taxon>Mycobacteriales</taxon>
        <taxon>Mycobacteriaceae</taxon>
        <taxon>Mycobacterium</taxon>
    </lineage>
</organism>
<dbReference type="OrthoDB" id="6624781at2"/>
<comment type="caution">
    <text evidence="1">The sequence shown here is derived from an EMBL/GenBank/DDBJ whole genome shotgun (WGS) entry which is preliminary data.</text>
</comment>
<gene>
    <name evidence="1" type="ORF">A5707_13140</name>
</gene>
<dbReference type="EMBL" id="LZKJ01000034">
    <property type="protein sequence ID" value="OBI51823.1"/>
    <property type="molecule type" value="Genomic_DNA"/>
</dbReference>
<dbReference type="SUPFAM" id="SSF55961">
    <property type="entry name" value="Bet v1-like"/>
    <property type="match status" value="1"/>
</dbReference>
<sequence>MTDDVVSEVAIIDAPATTVFRLLADPATHAAIDGTGWVREALDGRQLAEVGQIFRMAMYHDNHPTGTYEMANQVIVFEPPRAIAWKPGQDIAGDGSIEFGGWIWRYDLAPVRPSETQVSLTYDWSAVSAAIREHIQFPPFALDHLKNSLLNLGGLAAEAAPGSRAISGINDEGRPS</sequence>
<evidence type="ECO:0000313" key="2">
    <source>
        <dbReference type="Proteomes" id="UP000093592"/>
    </source>
</evidence>
<name>A0A1A2ZQ62_9MYCO</name>
<dbReference type="Gene3D" id="3.30.530.20">
    <property type="match status" value="1"/>
</dbReference>
<dbReference type="InterPro" id="IPR023393">
    <property type="entry name" value="START-like_dom_sf"/>
</dbReference>
<dbReference type="AlphaFoldDB" id="A0A1A2ZQ62"/>
<proteinExistence type="predicted"/>
<reference evidence="2" key="1">
    <citation type="submission" date="2016-06" db="EMBL/GenBank/DDBJ databases">
        <authorList>
            <person name="Sutton G."/>
            <person name="Brinkac L."/>
            <person name="Sanka R."/>
            <person name="Adams M."/>
            <person name="Lau E."/>
            <person name="Sam S."/>
            <person name="Sreng N."/>
            <person name="Him V."/>
            <person name="Kerleguer A."/>
            <person name="Cheng S."/>
        </authorList>
    </citation>
    <scope>NUCLEOTIDE SEQUENCE [LARGE SCALE GENOMIC DNA]</scope>
    <source>
        <strain evidence="2">E861</strain>
    </source>
</reference>
<protein>
    <submittedName>
        <fullName evidence="1">Polyketide cyclase</fullName>
    </submittedName>
</protein>
<dbReference type="RefSeq" id="WP_065012923.1">
    <property type="nucleotide sequence ID" value="NZ_LZKJ01000034.1"/>
</dbReference>
<dbReference type="Proteomes" id="UP000093592">
    <property type="component" value="Unassembled WGS sequence"/>
</dbReference>
<evidence type="ECO:0000313" key="1">
    <source>
        <dbReference type="EMBL" id="OBI51823.1"/>
    </source>
</evidence>
<accession>A0A1A2ZQ62</accession>